<keyword evidence="2" id="KW-1185">Reference proteome</keyword>
<dbReference type="Proteomes" id="UP000827092">
    <property type="component" value="Unassembled WGS sequence"/>
</dbReference>
<reference evidence="1 2" key="1">
    <citation type="journal article" date="2022" name="Nat. Ecol. Evol.">
        <title>A masculinizing supergene underlies an exaggerated male reproductive morph in a spider.</title>
        <authorList>
            <person name="Hendrickx F."/>
            <person name="De Corte Z."/>
            <person name="Sonet G."/>
            <person name="Van Belleghem S.M."/>
            <person name="Kostlbacher S."/>
            <person name="Vangestel C."/>
        </authorList>
    </citation>
    <scope>NUCLEOTIDE SEQUENCE [LARGE SCALE GENOMIC DNA]</scope>
    <source>
        <strain evidence="1">W744_W776</strain>
    </source>
</reference>
<proteinExistence type="predicted"/>
<protein>
    <submittedName>
        <fullName evidence="1">Uncharacterized protein</fullName>
    </submittedName>
</protein>
<evidence type="ECO:0000313" key="1">
    <source>
        <dbReference type="EMBL" id="KAG8183220.1"/>
    </source>
</evidence>
<comment type="caution">
    <text evidence="1">The sequence shown here is derived from an EMBL/GenBank/DDBJ whole genome shotgun (WGS) entry which is preliminary data.</text>
</comment>
<dbReference type="AlphaFoldDB" id="A0AAV6UGE8"/>
<name>A0AAV6UGE8_9ARAC</name>
<organism evidence="1 2">
    <name type="scientific">Oedothorax gibbosus</name>
    <dbReference type="NCBI Taxonomy" id="931172"/>
    <lineage>
        <taxon>Eukaryota</taxon>
        <taxon>Metazoa</taxon>
        <taxon>Ecdysozoa</taxon>
        <taxon>Arthropoda</taxon>
        <taxon>Chelicerata</taxon>
        <taxon>Arachnida</taxon>
        <taxon>Araneae</taxon>
        <taxon>Araneomorphae</taxon>
        <taxon>Entelegynae</taxon>
        <taxon>Araneoidea</taxon>
        <taxon>Linyphiidae</taxon>
        <taxon>Erigoninae</taxon>
        <taxon>Oedothorax</taxon>
    </lineage>
</organism>
<gene>
    <name evidence="1" type="ORF">JTE90_005669</name>
</gene>
<evidence type="ECO:0000313" key="2">
    <source>
        <dbReference type="Proteomes" id="UP000827092"/>
    </source>
</evidence>
<dbReference type="EMBL" id="JAFNEN010000427">
    <property type="protein sequence ID" value="KAG8183220.1"/>
    <property type="molecule type" value="Genomic_DNA"/>
</dbReference>
<accession>A0AAV6UGE8</accession>
<sequence>MSITFLSNYHTRILSSLQKNEPNSCLCWCGRLLGVVRHRRSTGGGVRRIHAGDDGRDTLKNSEAIECYKDLGLDKFNWEEGEQPSEDEIEKKQEEFKSWLEEPEQKDKKGEIMECIMKVAKKTIEDLGDSVPENCKELAIKEIHANWHTEE</sequence>